<sequence length="739" mass="82384">MGIDLDPLDDIFADEAVKNARAVGKFQPKSKFRPPKKDAAATSLSSSQAAQTIDTAPSESSDPIRTAKPSENVISGLDVVSNDDGGWHASIEKSVTENADIFIGLEALGDFLPHTTTDMEGTIHPSEEVALSVHNPENTGGGPAPVLSSVGDSTHTCKVADVPTCHDLSAAVDPVTAGEPIVSSSDGCGNDMMDSINASEFTTNSGHRTGKFQPKPKLQMHEVIYKPTESLSCSLGSQSVPPEISYAEKDFSPTFQQDDVLDLSSLGFTHTLPTEASSELPLNEESMNLTEMSQLDSGIPLECPPEIPAKLASRRAKIGRNKTHTASDPSQQQQKTSTFSQENEMGRLLRPRKSKTNFCELGDEAEDEVRAGEEFSEEFPVNSAAEEETVNNEEFQVESDSQMKKAKQKSEKPARRGRRRLKHQIRMQSLKSSLTLLGEGEVLLATPEDEIDYQKVPLRDLILLAEHKEEKAYLSESVGLESYFEQDEDLMHLLLRMSSSQIMVILQADTNQEETFTSEQNGEYNDGQGSPRIEESTIYFNYHTHMDRTPSIRWSKQETELFYEACLPATCICSSYKNGQCAVLYHSVVHMLPMCAIFSFDLAVRQFGTDLSMIQQLFPDRTRRQVKLKYKKEERQHPLRLRDALTNRTKDHSHFEKVIERLKQIAAEENQNADNDESIDLTGNEVDEGLRMLDEEAKDEHIEEEVNENVANDFTEVRSPSKSEDIEDDLFIWSQYKSG</sequence>
<proteinExistence type="predicted"/>
<dbReference type="GO" id="GO:0070898">
    <property type="term" value="P:RNA polymerase III preinitiation complex assembly"/>
    <property type="evidence" value="ECO:0007669"/>
    <property type="project" value="TreeGrafter"/>
</dbReference>
<dbReference type="AlphaFoldDB" id="A0AAW2LTI4"/>
<evidence type="ECO:0000256" key="1">
    <source>
        <dbReference type="SAM" id="MobiDB-lite"/>
    </source>
</evidence>
<name>A0AAW2LTI4_9LAMI</name>
<dbReference type="EMBL" id="JACGWM010000016">
    <property type="protein sequence ID" value="KAL0322132.1"/>
    <property type="molecule type" value="Genomic_DNA"/>
</dbReference>
<evidence type="ECO:0000313" key="3">
    <source>
        <dbReference type="EMBL" id="KAL0322132.1"/>
    </source>
</evidence>
<feature type="compositionally biased region" description="Acidic residues" evidence="1">
    <location>
        <begin position="385"/>
        <end position="397"/>
    </location>
</feature>
<dbReference type="Pfam" id="PF15963">
    <property type="entry name" value="Myb_DNA-bind_7"/>
    <property type="match status" value="1"/>
</dbReference>
<feature type="region of interest" description="Disordered" evidence="1">
    <location>
        <begin position="23"/>
        <end position="70"/>
    </location>
</feature>
<gene>
    <name evidence="3" type="ORF">Scaly_2509600</name>
</gene>
<evidence type="ECO:0000259" key="2">
    <source>
        <dbReference type="Pfam" id="PF15963"/>
    </source>
</evidence>
<dbReference type="PANTHER" id="PTHR22929">
    <property type="entry name" value="RNA POLYMERASE III TRANSCRIPTION INITIATION FACTOR B"/>
    <property type="match status" value="1"/>
</dbReference>
<protein>
    <recommendedName>
        <fullName evidence="2">Transcription factor TFIIIB component B'' Myb domain-containing protein</fullName>
    </recommendedName>
</protein>
<dbReference type="GO" id="GO:0001156">
    <property type="term" value="F:TFIIIC-class transcription factor complex binding"/>
    <property type="evidence" value="ECO:0007669"/>
    <property type="project" value="TreeGrafter"/>
</dbReference>
<reference evidence="3" key="2">
    <citation type="journal article" date="2024" name="Plant">
        <title>Genomic evolution and insights into agronomic trait innovations of Sesamum species.</title>
        <authorList>
            <person name="Miao H."/>
            <person name="Wang L."/>
            <person name="Qu L."/>
            <person name="Liu H."/>
            <person name="Sun Y."/>
            <person name="Le M."/>
            <person name="Wang Q."/>
            <person name="Wei S."/>
            <person name="Zheng Y."/>
            <person name="Lin W."/>
            <person name="Duan Y."/>
            <person name="Cao H."/>
            <person name="Xiong S."/>
            <person name="Wang X."/>
            <person name="Wei L."/>
            <person name="Li C."/>
            <person name="Ma Q."/>
            <person name="Ju M."/>
            <person name="Zhao R."/>
            <person name="Li G."/>
            <person name="Mu C."/>
            <person name="Tian Q."/>
            <person name="Mei H."/>
            <person name="Zhang T."/>
            <person name="Gao T."/>
            <person name="Zhang H."/>
        </authorList>
    </citation>
    <scope>NUCLEOTIDE SEQUENCE</scope>
    <source>
        <strain evidence="3">KEN8</strain>
    </source>
</reference>
<organism evidence="3">
    <name type="scientific">Sesamum calycinum</name>
    <dbReference type="NCBI Taxonomy" id="2727403"/>
    <lineage>
        <taxon>Eukaryota</taxon>
        <taxon>Viridiplantae</taxon>
        <taxon>Streptophyta</taxon>
        <taxon>Embryophyta</taxon>
        <taxon>Tracheophyta</taxon>
        <taxon>Spermatophyta</taxon>
        <taxon>Magnoliopsida</taxon>
        <taxon>eudicotyledons</taxon>
        <taxon>Gunneridae</taxon>
        <taxon>Pentapetalae</taxon>
        <taxon>asterids</taxon>
        <taxon>lamiids</taxon>
        <taxon>Lamiales</taxon>
        <taxon>Pedaliaceae</taxon>
        <taxon>Sesamum</taxon>
    </lineage>
</organism>
<feature type="domain" description="Transcription factor TFIIIB component B'' Myb" evidence="2">
    <location>
        <begin position="603"/>
        <end position="665"/>
    </location>
</feature>
<dbReference type="PANTHER" id="PTHR22929:SF0">
    <property type="entry name" value="TRANSCRIPTION FACTOR TFIIIB COMPONENT B'' HOMOLOG"/>
    <property type="match status" value="1"/>
</dbReference>
<feature type="region of interest" description="Disordered" evidence="1">
    <location>
        <begin position="316"/>
        <end position="420"/>
    </location>
</feature>
<feature type="compositionally biased region" description="Low complexity" evidence="1">
    <location>
        <begin position="330"/>
        <end position="341"/>
    </location>
</feature>
<comment type="caution">
    <text evidence="3">The sequence shown here is derived from an EMBL/GenBank/DDBJ whole genome shotgun (WGS) entry which is preliminary data.</text>
</comment>
<feature type="region of interest" description="Disordered" evidence="1">
    <location>
        <begin position="699"/>
        <end position="721"/>
    </location>
</feature>
<accession>A0AAW2LTI4</accession>
<feature type="compositionally biased region" description="Polar residues" evidence="1">
    <location>
        <begin position="53"/>
        <end position="63"/>
    </location>
</feature>
<dbReference type="GO" id="GO:0000126">
    <property type="term" value="C:transcription factor TFIIIB complex"/>
    <property type="evidence" value="ECO:0007669"/>
    <property type="project" value="TreeGrafter"/>
</dbReference>
<reference evidence="3" key="1">
    <citation type="submission" date="2020-06" db="EMBL/GenBank/DDBJ databases">
        <authorList>
            <person name="Li T."/>
            <person name="Hu X."/>
            <person name="Zhang T."/>
            <person name="Song X."/>
            <person name="Zhang H."/>
            <person name="Dai N."/>
            <person name="Sheng W."/>
            <person name="Hou X."/>
            <person name="Wei L."/>
        </authorList>
    </citation>
    <scope>NUCLEOTIDE SEQUENCE</scope>
    <source>
        <strain evidence="3">KEN8</strain>
        <tissue evidence="3">Leaf</tissue>
    </source>
</reference>
<dbReference type="InterPro" id="IPR039467">
    <property type="entry name" value="TFIIIB_B''_Myb"/>
</dbReference>
<feature type="compositionally biased region" description="Low complexity" evidence="1">
    <location>
        <begin position="40"/>
        <end position="52"/>
    </location>
</feature>